<dbReference type="Proteomes" id="UP000182658">
    <property type="component" value="Unassembled WGS sequence"/>
</dbReference>
<dbReference type="Pfam" id="PF00258">
    <property type="entry name" value="Flavodoxin_1"/>
    <property type="match status" value="1"/>
</dbReference>
<dbReference type="Gene3D" id="3.40.50.80">
    <property type="entry name" value="Nucleotide-binding domain of ferredoxin-NADP reductase (FNR) module"/>
    <property type="match status" value="1"/>
</dbReference>
<evidence type="ECO:0000256" key="17">
    <source>
        <dbReference type="ARBA" id="ARBA00023221"/>
    </source>
</evidence>
<keyword evidence="4" id="KW-0285">Flavoprotein</keyword>
<dbReference type="InterPro" id="IPR001709">
    <property type="entry name" value="Flavoprot_Pyr_Nucl_cyt_Rdtase"/>
</dbReference>
<keyword evidence="9 18" id="KW-0521">NADP</keyword>
<dbReference type="Gene3D" id="2.40.30.10">
    <property type="entry name" value="Translation factors"/>
    <property type="match status" value="1"/>
</dbReference>
<evidence type="ECO:0000313" key="23">
    <source>
        <dbReference type="Proteomes" id="UP000182658"/>
    </source>
</evidence>
<dbReference type="STRING" id="1408157.A0A1J7IRY2"/>
<dbReference type="Gene3D" id="1.20.990.10">
    <property type="entry name" value="NADPH-cytochrome p450 Reductase, Chain A, domain 3"/>
    <property type="match status" value="1"/>
</dbReference>
<accession>A0A1J7IRY2</accession>
<dbReference type="InterPro" id="IPR017927">
    <property type="entry name" value="FAD-bd_FR_type"/>
</dbReference>
<dbReference type="InterPro" id="IPR023208">
    <property type="entry name" value="P450R"/>
</dbReference>
<keyword evidence="6" id="KW-0812">Transmembrane</keyword>
<dbReference type="InterPro" id="IPR023173">
    <property type="entry name" value="NADPH_Cyt_P450_Rdtase_alpha"/>
</dbReference>
<dbReference type="InterPro" id="IPR001094">
    <property type="entry name" value="Flavdoxin-like"/>
</dbReference>
<evidence type="ECO:0000256" key="3">
    <source>
        <dbReference type="ARBA" id="ARBA00022516"/>
    </source>
</evidence>
<dbReference type="PROSITE" id="PS51384">
    <property type="entry name" value="FAD_FR"/>
    <property type="match status" value="1"/>
</dbReference>
<dbReference type="GO" id="GO:0003958">
    <property type="term" value="F:NADPH-hemoprotein reductase activity"/>
    <property type="evidence" value="ECO:0007669"/>
    <property type="project" value="UniProtKB-EC"/>
</dbReference>
<dbReference type="InterPro" id="IPR003097">
    <property type="entry name" value="CysJ-like_FAD-binding"/>
</dbReference>
<dbReference type="PROSITE" id="PS50902">
    <property type="entry name" value="FLAVODOXIN_LIKE"/>
    <property type="match status" value="1"/>
</dbReference>
<evidence type="ECO:0000256" key="16">
    <source>
        <dbReference type="ARBA" id="ARBA00023166"/>
    </source>
</evidence>
<keyword evidence="11" id="KW-1133">Transmembrane helix</keyword>
<feature type="domain" description="FAD-binding FR-type" evidence="21">
    <location>
        <begin position="279"/>
        <end position="525"/>
    </location>
</feature>
<keyword evidence="5" id="KW-0288">FMN</keyword>
<evidence type="ECO:0000256" key="1">
    <source>
        <dbReference type="ARBA" id="ARBA00001917"/>
    </source>
</evidence>
<comment type="catalytic activity">
    <reaction evidence="18">
        <text>2 oxidized [cytochrome P450] + NADPH = 2 reduced [cytochrome P450] + NADP(+) + H(+)</text>
        <dbReference type="Rhea" id="RHEA:24040"/>
        <dbReference type="Rhea" id="RHEA-COMP:14627"/>
        <dbReference type="Rhea" id="RHEA-COMP:14628"/>
        <dbReference type="ChEBI" id="CHEBI:15378"/>
        <dbReference type="ChEBI" id="CHEBI:55376"/>
        <dbReference type="ChEBI" id="CHEBI:57783"/>
        <dbReference type="ChEBI" id="CHEBI:58349"/>
        <dbReference type="ChEBI" id="CHEBI:60344"/>
        <dbReference type="EC" id="1.6.2.4"/>
    </reaction>
</comment>
<keyword evidence="23" id="KW-1185">Reference proteome</keyword>
<name>A0A1J7IRY2_9PEZI</name>
<keyword evidence="10" id="KW-0752">Steroid biosynthesis</keyword>
<reference evidence="22 23" key="1">
    <citation type="submission" date="2016-10" db="EMBL/GenBank/DDBJ databases">
        <title>Draft genome sequence of Coniochaeta ligniaria NRRL30616, a lignocellulolytic fungus for bioabatement of inhibitors in plant biomass hydrolysates.</title>
        <authorList>
            <consortium name="DOE Joint Genome Institute"/>
            <person name="Jimenez D.J."/>
            <person name="Hector R.E."/>
            <person name="Riley R."/>
            <person name="Sun H."/>
            <person name="Grigoriev I.V."/>
            <person name="Van Elsas J.D."/>
            <person name="Nichols N.N."/>
        </authorList>
    </citation>
    <scope>NUCLEOTIDE SEQUENCE [LARGE SCALE GENOMIC DNA]</scope>
    <source>
        <strain evidence="22 23">NRRL 30616</strain>
    </source>
</reference>
<keyword evidence="15 18" id="KW-0472">Membrane</keyword>
<evidence type="ECO:0000256" key="18">
    <source>
        <dbReference type="PIRNR" id="PIRNR000208"/>
    </source>
</evidence>
<evidence type="ECO:0000256" key="5">
    <source>
        <dbReference type="ARBA" id="ARBA00022643"/>
    </source>
</evidence>
<proteinExistence type="inferred from homology"/>
<dbReference type="InterPro" id="IPR001433">
    <property type="entry name" value="OxRdtase_FAD/NAD-bd"/>
</dbReference>
<dbReference type="GO" id="GO:0010181">
    <property type="term" value="F:FMN binding"/>
    <property type="evidence" value="ECO:0007669"/>
    <property type="project" value="InterPro"/>
</dbReference>
<evidence type="ECO:0000313" key="22">
    <source>
        <dbReference type="EMBL" id="OIW30399.1"/>
    </source>
</evidence>
<evidence type="ECO:0000256" key="14">
    <source>
        <dbReference type="ARBA" id="ARBA00023098"/>
    </source>
</evidence>
<dbReference type="InterPro" id="IPR029039">
    <property type="entry name" value="Flavoprotein-like_sf"/>
</dbReference>
<dbReference type="InterPro" id="IPR008254">
    <property type="entry name" value="Flavodoxin/NO_synth"/>
</dbReference>
<dbReference type="GO" id="GO:0050660">
    <property type="term" value="F:flavin adenine dinucleotide binding"/>
    <property type="evidence" value="ECO:0007669"/>
    <property type="project" value="TreeGrafter"/>
</dbReference>
<dbReference type="GO" id="GO:0005829">
    <property type="term" value="C:cytosol"/>
    <property type="evidence" value="ECO:0007669"/>
    <property type="project" value="TreeGrafter"/>
</dbReference>
<comment type="cofactor">
    <cofactor evidence="2">
        <name>FAD</name>
        <dbReference type="ChEBI" id="CHEBI:57692"/>
    </cofactor>
</comment>
<organism evidence="22 23">
    <name type="scientific">Coniochaeta ligniaria NRRL 30616</name>
    <dbReference type="NCBI Taxonomy" id="1408157"/>
    <lineage>
        <taxon>Eukaryota</taxon>
        <taxon>Fungi</taxon>
        <taxon>Dikarya</taxon>
        <taxon>Ascomycota</taxon>
        <taxon>Pezizomycotina</taxon>
        <taxon>Sordariomycetes</taxon>
        <taxon>Sordariomycetidae</taxon>
        <taxon>Coniochaetales</taxon>
        <taxon>Coniochaetaceae</taxon>
        <taxon>Coniochaeta</taxon>
    </lineage>
</organism>
<keyword evidence="12 18" id="KW-0560">Oxidoreductase</keyword>
<dbReference type="FunFam" id="3.40.50.80:FF:000032">
    <property type="entry name" value="NADPH-dependent diflavin oxidoreductase 1"/>
    <property type="match status" value="1"/>
</dbReference>
<sequence length="707" mass="78428">MPYNAHELAELLAPASATDAAALITVGLASTAYLLRGIAWDRPDPYQRIWFERPQLRDGATTRQPKATRNIAEKLDEANKDIVIFWGSQSGTAESFANRLARECQVRFGIAALSADLSDYDAHTISLIPTSKLAVFVLSTFGEGDPSDNATGFWEWLHQESRAEVRLPNLRYAAFGLGNSNYKYYNRVLDDAVRAFDGAGAQRLILAGKADAADGSTEEAFHDWKDKLYDVVFRQQLGLEDRHVGYTPGLSVVEDPSLSPIGQQKVLSGLGAKARSTSSLVKDLKIKCARDLCTSPEVRCLHLELDLAEHPELRYRTGDHLAVFPVNPDAEVQLLLRGIGMDEVRAATPLLITALEQGVRFNLPSPTTALALFRHYLEVCAPVSQDTIIELSTFAPTLDARDLLLRIGKDKESYATFVASTHVTIGRLLSLAAPDTTWTDLPLSYLLETIPPIQPRYYSIASSSAVSPKTVAITIAVQDTPLPGDSTIKIPGLTSHYLLAQAESLNRNTTTTTTVRRPDSQNTAPPEPMSIIPGQHRLFASVRQSKFKLPVLGTTPVVMVAAGTGIAPFRGFILERARLRAVGKPVGRMIMFFGCRWREGDCLYREELRRLVWDMEGTLEIVTAFSREGGDENRYVQHKVQERGDEVCKMLSEGANLYICGRATMARDVGRVVEELMQERNRWSEVDVQNWSRLAKKDNKWQQDVWG</sequence>
<keyword evidence="8" id="KW-0274">FAD</keyword>
<keyword evidence="14" id="KW-0443">Lipid metabolism</keyword>
<dbReference type="InterPro" id="IPR039261">
    <property type="entry name" value="FNR_nucleotide-bd"/>
</dbReference>
<comment type="function">
    <text evidence="18">This enzyme is required for electron transfer from NADP to cytochrome P450.</text>
</comment>
<evidence type="ECO:0000256" key="10">
    <source>
        <dbReference type="ARBA" id="ARBA00022955"/>
    </source>
</evidence>
<keyword evidence="17" id="KW-0753">Steroid metabolism</keyword>
<keyword evidence="16" id="KW-1207">Sterol metabolism</keyword>
<evidence type="ECO:0000256" key="12">
    <source>
        <dbReference type="ARBA" id="ARBA00023002"/>
    </source>
</evidence>
<dbReference type="PRINTS" id="PR00371">
    <property type="entry name" value="FPNCR"/>
</dbReference>
<dbReference type="GO" id="GO:0016126">
    <property type="term" value="P:sterol biosynthetic process"/>
    <property type="evidence" value="ECO:0007669"/>
    <property type="project" value="UniProtKB-KW"/>
</dbReference>
<evidence type="ECO:0000259" key="20">
    <source>
        <dbReference type="PROSITE" id="PS50902"/>
    </source>
</evidence>
<dbReference type="FunFam" id="3.40.50.360:FF:000036">
    <property type="entry name" value="NADPH--cytochrome P450 reductase"/>
    <property type="match status" value="1"/>
</dbReference>
<keyword evidence="7 18" id="KW-0256">Endoplasmic reticulum</keyword>
<evidence type="ECO:0000256" key="6">
    <source>
        <dbReference type="ARBA" id="ARBA00022692"/>
    </source>
</evidence>
<feature type="region of interest" description="Disordered" evidence="19">
    <location>
        <begin position="509"/>
        <end position="530"/>
    </location>
</feature>
<dbReference type="Pfam" id="PF00175">
    <property type="entry name" value="NAD_binding_1"/>
    <property type="match status" value="1"/>
</dbReference>
<dbReference type="InParanoid" id="A0A1J7IRY2"/>
<protein>
    <recommendedName>
        <fullName evidence="18">NADPH--cytochrome P450 reductase</fullName>
        <ecNumber evidence="18">1.6.2.4</ecNumber>
    </recommendedName>
</protein>
<comment type="similarity">
    <text evidence="18">In the C-terminal section; belongs to the flavoprotein pyridine nucleotide cytochrome reductase family.</text>
</comment>
<dbReference type="SUPFAM" id="SSF63380">
    <property type="entry name" value="Riboflavin synthase domain-like"/>
    <property type="match status" value="1"/>
</dbReference>
<evidence type="ECO:0000259" key="21">
    <source>
        <dbReference type="PROSITE" id="PS51384"/>
    </source>
</evidence>
<gene>
    <name evidence="22" type="ORF">CONLIGDRAFT_613526</name>
</gene>
<dbReference type="InterPro" id="IPR017938">
    <property type="entry name" value="Riboflavin_synthase-like_b-brl"/>
</dbReference>
<keyword evidence="3" id="KW-0444">Lipid biosynthesis</keyword>
<dbReference type="AlphaFoldDB" id="A0A1J7IRY2"/>
<dbReference type="GO" id="GO:0005789">
    <property type="term" value="C:endoplasmic reticulum membrane"/>
    <property type="evidence" value="ECO:0007669"/>
    <property type="project" value="UniProtKB-SubCell"/>
</dbReference>
<dbReference type="PRINTS" id="PR00369">
    <property type="entry name" value="FLAVODOXIN"/>
</dbReference>
<evidence type="ECO:0000256" key="11">
    <source>
        <dbReference type="ARBA" id="ARBA00022989"/>
    </source>
</evidence>
<dbReference type="PANTHER" id="PTHR19384">
    <property type="entry name" value="NITRIC OXIDE SYNTHASE-RELATED"/>
    <property type="match status" value="1"/>
</dbReference>
<evidence type="ECO:0000256" key="19">
    <source>
        <dbReference type="SAM" id="MobiDB-lite"/>
    </source>
</evidence>
<dbReference type="Gene3D" id="3.40.50.360">
    <property type="match status" value="1"/>
</dbReference>
<evidence type="ECO:0000256" key="8">
    <source>
        <dbReference type="ARBA" id="ARBA00022827"/>
    </source>
</evidence>
<dbReference type="Pfam" id="PF00667">
    <property type="entry name" value="FAD_binding_1"/>
    <property type="match status" value="1"/>
</dbReference>
<evidence type="ECO:0000256" key="7">
    <source>
        <dbReference type="ARBA" id="ARBA00022824"/>
    </source>
</evidence>
<evidence type="ECO:0000256" key="9">
    <source>
        <dbReference type="ARBA" id="ARBA00022857"/>
    </source>
</evidence>
<evidence type="ECO:0000256" key="4">
    <source>
        <dbReference type="ARBA" id="ARBA00022630"/>
    </source>
</evidence>
<keyword evidence="13" id="KW-0756">Sterol biosynthesis</keyword>
<dbReference type="OrthoDB" id="1856718at2759"/>
<evidence type="ECO:0000256" key="15">
    <source>
        <dbReference type="ARBA" id="ARBA00023136"/>
    </source>
</evidence>
<comment type="subcellular location">
    <subcellularLocation>
        <location evidence="18">Endoplasmic reticulum membrane</location>
    </subcellularLocation>
</comment>
<dbReference type="SUPFAM" id="SSF52343">
    <property type="entry name" value="Ferredoxin reductase-like, C-terminal NADP-linked domain"/>
    <property type="match status" value="1"/>
</dbReference>
<dbReference type="PANTHER" id="PTHR19384:SF108">
    <property type="entry name" value="NADPH--CYTOCHROME P450 REDUCTASE"/>
    <property type="match status" value="1"/>
</dbReference>
<comment type="cofactor">
    <cofactor evidence="1">
        <name>FMN</name>
        <dbReference type="ChEBI" id="CHEBI:58210"/>
    </cofactor>
</comment>
<dbReference type="PIRSF" id="PIRSF000208">
    <property type="entry name" value="P450R"/>
    <property type="match status" value="1"/>
</dbReference>
<feature type="domain" description="Flavodoxin-like" evidence="20">
    <location>
        <begin position="82"/>
        <end position="229"/>
    </location>
</feature>
<evidence type="ECO:0000256" key="13">
    <source>
        <dbReference type="ARBA" id="ARBA00023011"/>
    </source>
</evidence>
<evidence type="ECO:0000256" key="2">
    <source>
        <dbReference type="ARBA" id="ARBA00001974"/>
    </source>
</evidence>
<dbReference type="SUPFAM" id="SSF52218">
    <property type="entry name" value="Flavoproteins"/>
    <property type="match status" value="1"/>
</dbReference>
<dbReference type="EMBL" id="KV875096">
    <property type="protein sequence ID" value="OIW30399.1"/>
    <property type="molecule type" value="Genomic_DNA"/>
</dbReference>
<dbReference type="EC" id="1.6.2.4" evidence="18"/>